<organism evidence="3 4">
    <name type="scientific">Terribacillus saccharophilus</name>
    <dbReference type="NCBI Taxonomy" id="361277"/>
    <lineage>
        <taxon>Bacteria</taxon>
        <taxon>Bacillati</taxon>
        <taxon>Bacillota</taxon>
        <taxon>Bacilli</taxon>
        <taxon>Bacillales</taxon>
        <taxon>Bacillaceae</taxon>
        <taxon>Terribacillus</taxon>
    </lineage>
</organism>
<proteinExistence type="predicted"/>
<dbReference type="PROSITE" id="PS50263">
    <property type="entry name" value="CN_HYDROLASE"/>
    <property type="match status" value="1"/>
</dbReference>
<dbReference type="AlphaFoldDB" id="A0AAX2EIJ5"/>
<dbReference type="EMBL" id="FOCD01000004">
    <property type="protein sequence ID" value="SEN89427.1"/>
    <property type="molecule type" value="Genomic_DNA"/>
</dbReference>
<keyword evidence="1" id="KW-0378">Hydrolase</keyword>
<dbReference type="CDD" id="cd07197">
    <property type="entry name" value="nitrilase"/>
    <property type="match status" value="1"/>
</dbReference>
<dbReference type="PANTHER" id="PTHR43674">
    <property type="entry name" value="NITRILASE C965.09-RELATED"/>
    <property type="match status" value="1"/>
</dbReference>
<dbReference type="SUPFAM" id="SSF56317">
    <property type="entry name" value="Carbon-nitrogen hydrolase"/>
    <property type="match status" value="1"/>
</dbReference>
<dbReference type="InterPro" id="IPR036526">
    <property type="entry name" value="C-N_Hydrolase_sf"/>
</dbReference>
<dbReference type="InterPro" id="IPR003010">
    <property type="entry name" value="C-N_Hydrolase"/>
</dbReference>
<dbReference type="Pfam" id="PF00795">
    <property type="entry name" value="CN_hydrolase"/>
    <property type="match status" value="1"/>
</dbReference>
<reference evidence="3 4" key="1">
    <citation type="submission" date="2016-10" db="EMBL/GenBank/DDBJ databases">
        <authorList>
            <person name="Varghese N."/>
            <person name="Submissions S."/>
        </authorList>
    </citation>
    <scope>NUCLEOTIDE SEQUENCE [LARGE SCALE GENOMIC DNA]</scope>
    <source>
        <strain evidence="3 4">DSM 21619</strain>
    </source>
</reference>
<evidence type="ECO:0000313" key="4">
    <source>
        <dbReference type="Proteomes" id="UP000199735"/>
    </source>
</evidence>
<dbReference type="RefSeq" id="WP_093881252.1">
    <property type="nucleotide sequence ID" value="NZ_FOCD01000004.1"/>
</dbReference>
<dbReference type="Gene3D" id="3.60.110.10">
    <property type="entry name" value="Carbon-nitrogen hydrolase"/>
    <property type="match status" value="1"/>
</dbReference>
<evidence type="ECO:0000256" key="1">
    <source>
        <dbReference type="ARBA" id="ARBA00022801"/>
    </source>
</evidence>
<dbReference type="Proteomes" id="UP000199735">
    <property type="component" value="Unassembled WGS sequence"/>
</dbReference>
<protein>
    <submittedName>
        <fullName evidence="3">5-aminopentanamidase</fullName>
    </submittedName>
</protein>
<feature type="domain" description="CN hydrolase" evidence="2">
    <location>
        <begin position="5"/>
        <end position="269"/>
    </location>
</feature>
<name>A0AAX2EIJ5_9BACI</name>
<sequence>MKESMVIAGLQNGAYAGDVETNLQKIITECRRVITADKPDLLVCAELMTAPYFAAVTTPDETFFDFAEPMDGPTVTAMTALAEETGTHLIGTVFERAEEGDSTNYYNTAFVCSPTRGLIGSYRKVHVPKVDDTTMKTDEKFYFEQYGGGGNTFPTFTLDNGWKIGILICFDRSFPEAWRSLRVQDVDAIVVPTATYGFRKDLYVAELRVRALENNLFVMGVNKAGTEQLQGEEVLRHHFGQSCILNPFGDVMAVAADGEWQHVSAEINKATLAESRNRVDWLANRKPEVYERYQTEVVN</sequence>
<dbReference type="PANTHER" id="PTHR43674:SF16">
    <property type="entry name" value="CARBON-NITROGEN FAMILY, PUTATIVE (AFU_ORTHOLOGUE AFUA_5G02350)-RELATED"/>
    <property type="match status" value="1"/>
</dbReference>
<evidence type="ECO:0000313" key="3">
    <source>
        <dbReference type="EMBL" id="SEN89427.1"/>
    </source>
</evidence>
<dbReference type="InterPro" id="IPR050345">
    <property type="entry name" value="Aliph_Amidase/BUP"/>
</dbReference>
<comment type="caution">
    <text evidence="3">The sequence shown here is derived from an EMBL/GenBank/DDBJ whole genome shotgun (WGS) entry which is preliminary data.</text>
</comment>
<gene>
    <name evidence="3" type="ORF">SAMN04489762_3014</name>
</gene>
<dbReference type="GO" id="GO:0016811">
    <property type="term" value="F:hydrolase activity, acting on carbon-nitrogen (but not peptide) bonds, in linear amides"/>
    <property type="evidence" value="ECO:0007669"/>
    <property type="project" value="TreeGrafter"/>
</dbReference>
<evidence type="ECO:0000259" key="2">
    <source>
        <dbReference type="PROSITE" id="PS50263"/>
    </source>
</evidence>
<accession>A0AAX2EIJ5</accession>